<keyword evidence="9" id="KW-1185">Reference proteome</keyword>
<dbReference type="InterPro" id="IPR007627">
    <property type="entry name" value="RNA_pol_sigma70_r2"/>
</dbReference>
<keyword evidence="5" id="KW-0804">Transcription</keyword>
<dbReference type="AlphaFoldDB" id="A0A5B9VV87"/>
<accession>A0A5B9VV87</accession>
<dbReference type="Proteomes" id="UP000324233">
    <property type="component" value="Chromosome"/>
</dbReference>
<dbReference type="InterPro" id="IPR013325">
    <property type="entry name" value="RNA_pol_sigma_r2"/>
</dbReference>
<dbReference type="InterPro" id="IPR013324">
    <property type="entry name" value="RNA_pol_sigma_r3/r4-like"/>
</dbReference>
<dbReference type="PANTHER" id="PTHR43133:SF8">
    <property type="entry name" value="RNA POLYMERASE SIGMA FACTOR HI_1459-RELATED"/>
    <property type="match status" value="1"/>
</dbReference>
<organism evidence="8 9">
    <name type="scientific">Aquisphaera giovannonii</name>
    <dbReference type="NCBI Taxonomy" id="406548"/>
    <lineage>
        <taxon>Bacteria</taxon>
        <taxon>Pseudomonadati</taxon>
        <taxon>Planctomycetota</taxon>
        <taxon>Planctomycetia</taxon>
        <taxon>Isosphaerales</taxon>
        <taxon>Isosphaeraceae</taxon>
        <taxon>Aquisphaera</taxon>
    </lineage>
</organism>
<dbReference type="Pfam" id="PF08281">
    <property type="entry name" value="Sigma70_r4_2"/>
    <property type="match status" value="1"/>
</dbReference>
<evidence type="ECO:0000256" key="2">
    <source>
        <dbReference type="ARBA" id="ARBA00023015"/>
    </source>
</evidence>
<dbReference type="Pfam" id="PF04542">
    <property type="entry name" value="Sigma70_r2"/>
    <property type="match status" value="1"/>
</dbReference>
<evidence type="ECO:0000256" key="4">
    <source>
        <dbReference type="ARBA" id="ARBA00023125"/>
    </source>
</evidence>
<dbReference type="GO" id="GO:0006352">
    <property type="term" value="P:DNA-templated transcription initiation"/>
    <property type="evidence" value="ECO:0007669"/>
    <property type="project" value="InterPro"/>
</dbReference>
<dbReference type="Gene3D" id="1.10.10.10">
    <property type="entry name" value="Winged helix-like DNA-binding domain superfamily/Winged helix DNA-binding domain"/>
    <property type="match status" value="1"/>
</dbReference>
<dbReference type="NCBIfam" id="TIGR02937">
    <property type="entry name" value="sigma70-ECF"/>
    <property type="match status" value="1"/>
</dbReference>
<evidence type="ECO:0000256" key="3">
    <source>
        <dbReference type="ARBA" id="ARBA00023082"/>
    </source>
</evidence>
<dbReference type="SUPFAM" id="SSF88946">
    <property type="entry name" value="Sigma2 domain of RNA polymerase sigma factors"/>
    <property type="match status" value="1"/>
</dbReference>
<gene>
    <name evidence="8" type="primary">sigE_5</name>
    <name evidence="8" type="ORF">OJF2_04410</name>
</gene>
<evidence type="ECO:0000256" key="5">
    <source>
        <dbReference type="ARBA" id="ARBA00023163"/>
    </source>
</evidence>
<dbReference type="PANTHER" id="PTHR43133">
    <property type="entry name" value="RNA POLYMERASE ECF-TYPE SIGMA FACTO"/>
    <property type="match status" value="1"/>
</dbReference>
<dbReference type="SUPFAM" id="SSF88659">
    <property type="entry name" value="Sigma3 and sigma4 domains of RNA polymerase sigma factors"/>
    <property type="match status" value="1"/>
</dbReference>
<dbReference type="KEGG" id="agv:OJF2_04410"/>
<keyword evidence="3" id="KW-0731">Sigma factor</keyword>
<dbReference type="InterPro" id="IPR008969">
    <property type="entry name" value="CarboxyPept-like_regulatory"/>
</dbReference>
<proteinExistence type="inferred from homology"/>
<comment type="similarity">
    <text evidence="1">Belongs to the sigma-70 factor family. ECF subfamily.</text>
</comment>
<dbReference type="GO" id="GO:0003677">
    <property type="term" value="F:DNA binding"/>
    <property type="evidence" value="ECO:0007669"/>
    <property type="project" value="UniProtKB-KW"/>
</dbReference>
<keyword evidence="4" id="KW-0238">DNA-binding</keyword>
<reference evidence="8 9" key="1">
    <citation type="submission" date="2019-08" db="EMBL/GenBank/DDBJ databases">
        <title>Deep-cultivation of Planctomycetes and their phenomic and genomic characterization uncovers novel biology.</title>
        <authorList>
            <person name="Wiegand S."/>
            <person name="Jogler M."/>
            <person name="Boedeker C."/>
            <person name="Pinto D."/>
            <person name="Vollmers J."/>
            <person name="Rivas-Marin E."/>
            <person name="Kohn T."/>
            <person name="Peeters S.H."/>
            <person name="Heuer A."/>
            <person name="Rast P."/>
            <person name="Oberbeckmann S."/>
            <person name="Bunk B."/>
            <person name="Jeske O."/>
            <person name="Meyerdierks A."/>
            <person name="Storesund J.E."/>
            <person name="Kallscheuer N."/>
            <person name="Luecker S."/>
            <person name="Lage O.M."/>
            <person name="Pohl T."/>
            <person name="Merkel B.J."/>
            <person name="Hornburger P."/>
            <person name="Mueller R.-W."/>
            <person name="Bruemmer F."/>
            <person name="Labrenz M."/>
            <person name="Spormann A.M."/>
            <person name="Op den Camp H."/>
            <person name="Overmann J."/>
            <person name="Amann R."/>
            <person name="Jetten M.S.M."/>
            <person name="Mascher T."/>
            <person name="Medema M.H."/>
            <person name="Devos D.P."/>
            <person name="Kaster A.-K."/>
            <person name="Ovreas L."/>
            <person name="Rohde M."/>
            <person name="Galperin M.Y."/>
            <person name="Jogler C."/>
        </authorList>
    </citation>
    <scope>NUCLEOTIDE SEQUENCE [LARGE SCALE GENOMIC DNA]</scope>
    <source>
        <strain evidence="8 9">OJF2</strain>
    </source>
</reference>
<evidence type="ECO:0000313" key="8">
    <source>
        <dbReference type="EMBL" id="QEH31974.1"/>
    </source>
</evidence>
<dbReference type="InterPro" id="IPR036388">
    <property type="entry name" value="WH-like_DNA-bd_sf"/>
</dbReference>
<name>A0A5B9VV87_9BACT</name>
<dbReference type="Gene3D" id="1.10.1740.10">
    <property type="match status" value="1"/>
</dbReference>
<dbReference type="EMBL" id="CP042997">
    <property type="protein sequence ID" value="QEH31974.1"/>
    <property type="molecule type" value="Genomic_DNA"/>
</dbReference>
<keyword evidence="2" id="KW-0805">Transcription regulation</keyword>
<dbReference type="InterPro" id="IPR013249">
    <property type="entry name" value="RNA_pol_sigma70_r4_t2"/>
</dbReference>
<evidence type="ECO:0000313" key="9">
    <source>
        <dbReference type="Proteomes" id="UP000324233"/>
    </source>
</evidence>
<dbReference type="InterPro" id="IPR039425">
    <property type="entry name" value="RNA_pol_sigma-70-like"/>
</dbReference>
<protein>
    <submittedName>
        <fullName evidence="8">ECF RNA polymerase sigma factor SigE</fullName>
    </submittedName>
</protein>
<evidence type="ECO:0000259" key="6">
    <source>
        <dbReference type="Pfam" id="PF04542"/>
    </source>
</evidence>
<feature type="domain" description="RNA polymerase sigma-70 region 2" evidence="6">
    <location>
        <begin position="46"/>
        <end position="107"/>
    </location>
</feature>
<feature type="domain" description="RNA polymerase sigma factor 70 region 4 type 2" evidence="7">
    <location>
        <begin position="143"/>
        <end position="193"/>
    </location>
</feature>
<dbReference type="RefSeq" id="WP_168221551.1">
    <property type="nucleotide sequence ID" value="NZ_CP042997.1"/>
</dbReference>
<evidence type="ECO:0000256" key="1">
    <source>
        <dbReference type="ARBA" id="ARBA00010641"/>
    </source>
</evidence>
<dbReference type="GO" id="GO:0016987">
    <property type="term" value="F:sigma factor activity"/>
    <property type="evidence" value="ECO:0007669"/>
    <property type="project" value="UniProtKB-KW"/>
</dbReference>
<sequence>MAMESPAIAPGPLDRIFAHGVLTGLPDDRLLDRFLADRDGDAFAALVARHGPMVLRVGLATLANASDAEDVFQATFLILVRRARSLRGRPDLGGWLFRVAHRVCLRANAVAARRRAKEQAAARMTAMTSSNDPAPPDDLAPSLHEAIARLPESLRSAILLCDLREIPQRDAALALKTSERTLRRRLARARDRLKDRLTHQGLAFEAALLAFRSRDAATVVPPSWSDAVIRAALGQAAATASARALAGSAIDDGVSRMVTFAAVGLAAVALVAWAGVTALPARWARASEATGGIAEQHGLETAPITVTGKATDEQGRPVVGATVYLASTRGISINGIDAPLGAATTGVDGSYRFDNARLPIVKERDAPPWGTFQVYGTAPGHGFAWHEAWQYYPRRRPAERNTLAITNVSFDGKPVVMDLRFPRRSFLAGRIVDESRRPIPGAEVRLRQCDHLDISGRATNVNIRQFASISLAPASMTTTRTDEEGRFRIDGLPVECGFWVHVKHPDHALQTLFAATTEQSPTSFNYPRDSVHTWIDPPPAQTGPLLIVLDAVRRVAVRTVLAETRQPASGVGVSASRGAYAIQASGTSDADGRLELRLPPGQYDLYATATADGSDCVRTGGTLRVAAEPAELPFEFPVRSGSIVNFEVVDAETRQGVPGVSLRCIEGCDINRGRVQSRTGTVDDPVTDARGRLRAALCPGEQTFSILQLPPSSPYQPVGQPKSVTLRPGDTVTVRFELRRVGP</sequence>
<evidence type="ECO:0000259" key="7">
    <source>
        <dbReference type="Pfam" id="PF08281"/>
    </source>
</evidence>
<dbReference type="SUPFAM" id="SSF49464">
    <property type="entry name" value="Carboxypeptidase regulatory domain-like"/>
    <property type="match status" value="2"/>
</dbReference>
<dbReference type="InterPro" id="IPR014284">
    <property type="entry name" value="RNA_pol_sigma-70_dom"/>
</dbReference>